<comment type="caution">
    <text evidence="3">The sequence shown here is derived from an EMBL/GenBank/DDBJ whole genome shotgun (WGS) entry which is preliminary data.</text>
</comment>
<evidence type="ECO:0000313" key="4">
    <source>
        <dbReference type="Proteomes" id="UP000763641"/>
    </source>
</evidence>
<dbReference type="Gene3D" id="3.20.20.380">
    <property type="entry name" value="Copper homeostasis (CutC) domain"/>
    <property type="match status" value="1"/>
</dbReference>
<dbReference type="RefSeq" id="WP_204199999.1">
    <property type="nucleotide sequence ID" value="NZ_JAFEMC010000005.1"/>
</dbReference>
<dbReference type="SUPFAM" id="SSF110395">
    <property type="entry name" value="CutC-like"/>
    <property type="match status" value="1"/>
</dbReference>
<organism evidence="3 4">
    <name type="scientific">Sphingomonas longa</name>
    <dbReference type="NCBI Taxonomy" id="2778730"/>
    <lineage>
        <taxon>Bacteria</taxon>
        <taxon>Pseudomonadati</taxon>
        <taxon>Pseudomonadota</taxon>
        <taxon>Alphaproteobacteria</taxon>
        <taxon>Sphingomonadales</taxon>
        <taxon>Sphingomonadaceae</taxon>
        <taxon>Sphingomonas</taxon>
    </lineage>
</organism>
<dbReference type="PANTHER" id="PTHR12598:SF0">
    <property type="entry name" value="COPPER HOMEOSTASIS PROTEIN CUTC HOMOLOG"/>
    <property type="match status" value="1"/>
</dbReference>
<dbReference type="Pfam" id="PF03932">
    <property type="entry name" value="CutC"/>
    <property type="match status" value="1"/>
</dbReference>
<sequence length="262" mass="26505">MTCTESRNGTRITLEICVDSPAGIGAAITGGADRIELCSALDVGGLTPGGALTDFAVARAADAGIAVHAMVRSRSGDFAYDTDEIDLAIREAIMLADRGVNGLVFGAARSGEVDVDAATRWMEGVRGGIGRSAALVFHRAIDLVDDPVAAVDRIAALGFTHILTSGGAPTAGEAHDVIAAMVARAAGRVEVIAGSGVRPENVAALVATTGVPAVHASASGIMGERDARVVAMGFASAARRTTDAGVVTGLKMALDNKSNVRQ</sequence>
<dbReference type="PANTHER" id="PTHR12598">
    <property type="entry name" value="COPPER HOMEOSTASIS PROTEIN CUTC"/>
    <property type="match status" value="1"/>
</dbReference>
<reference evidence="3 4" key="1">
    <citation type="submission" date="2020-12" db="EMBL/GenBank/DDBJ databases">
        <title>Sphingomonas sp.</title>
        <authorList>
            <person name="Kim M.K."/>
        </authorList>
    </citation>
    <scope>NUCLEOTIDE SEQUENCE [LARGE SCALE GENOMIC DNA]</scope>
    <source>
        <strain evidence="3 4">BT552</strain>
    </source>
</reference>
<dbReference type="EMBL" id="JAFEMC010000005">
    <property type="protein sequence ID" value="MBM6577900.1"/>
    <property type="molecule type" value="Genomic_DNA"/>
</dbReference>
<evidence type="ECO:0000256" key="2">
    <source>
        <dbReference type="HAMAP-Rule" id="MF_00795"/>
    </source>
</evidence>
<comment type="similarity">
    <text evidence="1 2">Belongs to the CutC family.</text>
</comment>
<comment type="subcellular location">
    <subcellularLocation>
        <location evidence="2">Cytoplasm</location>
    </subcellularLocation>
</comment>
<dbReference type="HAMAP" id="MF_00795">
    <property type="entry name" value="CutC"/>
    <property type="match status" value="1"/>
</dbReference>
<protein>
    <recommendedName>
        <fullName evidence="2">PF03932 family protein CutC</fullName>
    </recommendedName>
</protein>
<dbReference type="InterPro" id="IPR005627">
    <property type="entry name" value="CutC-like"/>
</dbReference>
<evidence type="ECO:0000313" key="3">
    <source>
        <dbReference type="EMBL" id="MBM6577900.1"/>
    </source>
</evidence>
<proteinExistence type="inferred from homology"/>
<evidence type="ECO:0000256" key="1">
    <source>
        <dbReference type="ARBA" id="ARBA00007768"/>
    </source>
</evidence>
<comment type="caution">
    <text evidence="2">Once thought to be involved in copper homeostasis, experiments in E.coli have shown this is not the case.</text>
</comment>
<keyword evidence="4" id="KW-1185">Reference proteome</keyword>
<accession>A0ABS2DAE1</accession>
<name>A0ABS2DAE1_9SPHN</name>
<keyword evidence="2" id="KW-0963">Cytoplasm</keyword>
<dbReference type="Proteomes" id="UP000763641">
    <property type="component" value="Unassembled WGS sequence"/>
</dbReference>
<dbReference type="InterPro" id="IPR036822">
    <property type="entry name" value="CutC-like_dom_sf"/>
</dbReference>
<gene>
    <name evidence="2" type="primary">cutC</name>
    <name evidence="3" type="ORF">ILT43_16075</name>
</gene>